<evidence type="ECO:0000256" key="1">
    <source>
        <dbReference type="SAM" id="SignalP"/>
    </source>
</evidence>
<organism evidence="2 3">
    <name type="scientific">Deinococcus arcticus</name>
    <dbReference type="NCBI Taxonomy" id="2136176"/>
    <lineage>
        <taxon>Bacteria</taxon>
        <taxon>Thermotogati</taxon>
        <taxon>Deinococcota</taxon>
        <taxon>Deinococci</taxon>
        <taxon>Deinococcales</taxon>
        <taxon>Deinococcaceae</taxon>
        <taxon>Deinococcus</taxon>
    </lineage>
</organism>
<proteinExistence type="predicted"/>
<protein>
    <recommendedName>
        <fullName evidence="4">Sugar-binding protein</fullName>
    </recommendedName>
</protein>
<sequence length="285" mass="32099">MKFFGKCALIALILTAQAGATYCVPRPAQDLVQLDRVVNVTSTEVMSPSWTDKETQAYSAGLLRGRVSETISSLLGNSSYSEAYSYTTAGKPSTVNITMNTVRSGTKTSQEVYEYDAQGRLTRVLGTDGPRRPLETIATCSYASLSITERETAYYGFVPRTHEYTLNAQGQVIRHVQTTERYKNDTDVTTFTYQNGRLVRQERREVNSIYPIKVTTTDYNSAGFPVKVVDARFEKNNQRRSQTTTTFDYVMDAAGNWVERREYEHDGDRKELAATTTRVIVYTKP</sequence>
<dbReference type="AlphaFoldDB" id="A0A2T3W8W5"/>
<name>A0A2T3W8W5_9DEIO</name>
<keyword evidence="1" id="KW-0732">Signal</keyword>
<evidence type="ECO:0008006" key="4">
    <source>
        <dbReference type="Google" id="ProtNLM"/>
    </source>
</evidence>
<reference evidence="2 3" key="1">
    <citation type="submission" date="2018-03" db="EMBL/GenBank/DDBJ databases">
        <title>Draft genome of Deinococcus sp. OD32.</title>
        <authorList>
            <person name="Wang X.-P."/>
            <person name="Du Z.-J."/>
        </authorList>
    </citation>
    <scope>NUCLEOTIDE SEQUENCE [LARGE SCALE GENOMIC DNA]</scope>
    <source>
        <strain evidence="2 3">OD32</strain>
    </source>
</reference>
<feature type="signal peptide" evidence="1">
    <location>
        <begin position="1"/>
        <end position="18"/>
    </location>
</feature>
<evidence type="ECO:0000313" key="2">
    <source>
        <dbReference type="EMBL" id="PTA68234.1"/>
    </source>
</evidence>
<gene>
    <name evidence="2" type="ORF">C8263_09275</name>
</gene>
<dbReference type="Gene3D" id="2.180.10.10">
    <property type="entry name" value="RHS repeat-associated core"/>
    <property type="match status" value="1"/>
</dbReference>
<accession>A0A2T3W8W5</accession>
<evidence type="ECO:0000313" key="3">
    <source>
        <dbReference type="Proteomes" id="UP000240317"/>
    </source>
</evidence>
<dbReference type="RefSeq" id="WP_107137828.1">
    <property type="nucleotide sequence ID" value="NZ_PYSV01000007.1"/>
</dbReference>
<feature type="chain" id="PRO_5015765954" description="Sugar-binding protein" evidence="1">
    <location>
        <begin position="19"/>
        <end position="285"/>
    </location>
</feature>
<dbReference type="Proteomes" id="UP000240317">
    <property type="component" value="Unassembled WGS sequence"/>
</dbReference>
<comment type="caution">
    <text evidence="2">The sequence shown here is derived from an EMBL/GenBank/DDBJ whole genome shotgun (WGS) entry which is preliminary data.</text>
</comment>
<dbReference type="EMBL" id="PYSV01000007">
    <property type="protein sequence ID" value="PTA68234.1"/>
    <property type="molecule type" value="Genomic_DNA"/>
</dbReference>
<keyword evidence="3" id="KW-1185">Reference proteome</keyword>
<dbReference type="OrthoDB" id="69010at2"/>